<evidence type="ECO:0000256" key="1">
    <source>
        <dbReference type="ARBA" id="ARBA00004475"/>
    </source>
</evidence>
<evidence type="ECO:0000313" key="10">
    <source>
        <dbReference type="Ensembl" id="ENSLLTP00000019370.1"/>
    </source>
</evidence>
<feature type="coiled-coil region" evidence="7">
    <location>
        <begin position="237"/>
        <end position="295"/>
    </location>
</feature>
<evidence type="ECO:0000256" key="6">
    <source>
        <dbReference type="ARBA" id="ARBA00023180"/>
    </source>
</evidence>
<dbReference type="Proteomes" id="UP000694406">
    <property type="component" value="Unplaced"/>
</dbReference>
<evidence type="ECO:0000256" key="9">
    <source>
        <dbReference type="SAM" id="SignalP"/>
    </source>
</evidence>
<evidence type="ECO:0000256" key="7">
    <source>
        <dbReference type="SAM" id="Coils"/>
    </source>
</evidence>
<proteinExistence type="inferred from homology"/>
<feature type="transmembrane region" description="Helical" evidence="8">
    <location>
        <begin position="146"/>
        <end position="170"/>
    </location>
</feature>
<reference evidence="10" key="1">
    <citation type="submission" date="2025-08" db="UniProtKB">
        <authorList>
            <consortium name="Ensembl"/>
        </authorList>
    </citation>
    <scope>IDENTIFICATION</scope>
</reference>
<evidence type="ECO:0000313" key="11">
    <source>
        <dbReference type="Proteomes" id="UP000694406"/>
    </source>
</evidence>
<dbReference type="GO" id="GO:0071914">
    <property type="term" value="C:prominosome"/>
    <property type="evidence" value="ECO:0007669"/>
    <property type="project" value="TreeGrafter"/>
</dbReference>
<feature type="transmembrane region" description="Helical" evidence="8">
    <location>
        <begin position="420"/>
        <end position="446"/>
    </location>
</feature>
<dbReference type="GO" id="GO:0015485">
    <property type="term" value="F:cholesterol binding"/>
    <property type="evidence" value="ECO:0007669"/>
    <property type="project" value="TreeGrafter"/>
</dbReference>
<dbReference type="GO" id="GO:0009986">
    <property type="term" value="C:cell surface"/>
    <property type="evidence" value="ECO:0007669"/>
    <property type="project" value="TreeGrafter"/>
</dbReference>
<evidence type="ECO:0000256" key="4">
    <source>
        <dbReference type="ARBA" id="ARBA00022989"/>
    </source>
</evidence>
<keyword evidence="11" id="KW-1185">Reference proteome</keyword>
<evidence type="ECO:0008006" key="12">
    <source>
        <dbReference type="Google" id="ProtNLM"/>
    </source>
</evidence>
<dbReference type="InterPro" id="IPR008795">
    <property type="entry name" value="Prominin"/>
</dbReference>
<sequence>MGHVFLFFLAFAFAHRDLVHSQQCSAEGNLLLTLQFADVGTDQRIPAQHQPPGPLDPLYHLVHNYLDVIQQNPFPTELLKDVLNEPPTATPSQILRYQAGYVICAAIAVLYFVTVPLVGLSLCCFQRNRHCAGRIKAYRRSLLCQRNLLMVCLLLTTLLILGCVICAFAANQKVKEEMDPGARDALHTLRTLKSHLNGIPRGLRLTVEQFRVPQRQILGDLNNISWTIGSTIHFLLKETVSSAMAALKDRVQDLENSLHHLHTIHGSVQALIWDQDELASALKEQKQSLTSLLEEPHCTYCMGVLSRAQDLKLGADFQNVPSVEKVLKNLHGLPQTDFSEMIHKANNSFNAIPQFTVMKMDKFVQELKKDVERAAQKVQFVADDFPISDQTRPMNEALAKAENMSRPFLKEVKPFETYRWIVGTIACTIILLIVFCNVLGLSFGTYGLVVREDPSEYESRAEAGAKFLIIGVTFSFLFSWILILLVTVTFLIGGNIQTLVCKPWANQEILRFIDTPGNLPPSMNASQYLGLKQNLNLTSAYQQCKNGAGLWEVLQLKDQYSLSEHLSVAKYTAEFQERLHAINFHFEDIVLLNAEGRRDLETFRKSQVDLVNYADFTAELRNPVVKTNVEGLAVDLERLSNVQSDRTLAGRLVEEAQKLRRIQNQIVLPMEALVAQLKESVQFLTTMSPSFQAQFNNTESQITLVEAILPLQTQKILRQELDCFVRKELGYISQYLNWMRTTLTEDVASCQPFSTALDNGRVILCNRILDPWNAFWFSLGGCAFFLLPGMFLALKTMKHFRPIRHKLVSTGSDETFPFHIPRVTSLWL</sequence>
<dbReference type="PANTHER" id="PTHR22730:SF6">
    <property type="entry name" value="PROMININ-2"/>
    <property type="match status" value="1"/>
</dbReference>
<keyword evidence="4 8" id="KW-1133">Transmembrane helix</keyword>
<keyword evidence="7" id="KW-0175">Coiled coil</keyword>
<dbReference type="PANTHER" id="PTHR22730">
    <property type="entry name" value="PROMININ PROM PROTEIN"/>
    <property type="match status" value="1"/>
</dbReference>
<dbReference type="Pfam" id="PF05478">
    <property type="entry name" value="Prominin"/>
    <property type="match status" value="1"/>
</dbReference>
<protein>
    <recommendedName>
        <fullName evidence="12">Prominin 2</fullName>
    </recommendedName>
</protein>
<dbReference type="Ensembl" id="ENSLLTT00000020084.1">
    <property type="protein sequence ID" value="ENSLLTP00000019370.1"/>
    <property type="gene ID" value="ENSLLTG00000014593.1"/>
</dbReference>
<name>A0A8C5SLH3_LATLA</name>
<dbReference type="GO" id="GO:0031528">
    <property type="term" value="C:microvillus membrane"/>
    <property type="evidence" value="ECO:0007669"/>
    <property type="project" value="UniProtKB-SubCell"/>
</dbReference>
<comment type="similarity">
    <text evidence="2">Belongs to the prominin family.</text>
</comment>
<accession>A0A8C5SLH3</accession>
<evidence type="ECO:0000256" key="3">
    <source>
        <dbReference type="ARBA" id="ARBA00022692"/>
    </source>
</evidence>
<keyword evidence="3 8" id="KW-0812">Transmembrane</keyword>
<keyword evidence="5 8" id="KW-0472">Membrane</keyword>
<feature type="transmembrane region" description="Helical" evidence="8">
    <location>
        <begin position="467"/>
        <end position="492"/>
    </location>
</feature>
<dbReference type="GO" id="GO:0005929">
    <property type="term" value="C:cilium"/>
    <property type="evidence" value="ECO:0007669"/>
    <property type="project" value="TreeGrafter"/>
</dbReference>
<reference evidence="10" key="2">
    <citation type="submission" date="2025-09" db="UniProtKB">
        <authorList>
            <consortium name="Ensembl"/>
        </authorList>
    </citation>
    <scope>IDENTIFICATION</scope>
</reference>
<keyword evidence="9" id="KW-0732">Signal</keyword>
<comment type="subcellular location">
    <subcellularLocation>
        <location evidence="1">Cell projection</location>
        <location evidence="1">Microvillus membrane</location>
        <topology evidence="1">Multi-pass membrane protein</topology>
    </subcellularLocation>
</comment>
<evidence type="ECO:0000256" key="2">
    <source>
        <dbReference type="ARBA" id="ARBA00006058"/>
    </source>
</evidence>
<dbReference type="GeneTree" id="ENSGT00530000063586"/>
<feature type="transmembrane region" description="Helical" evidence="8">
    <location>
        <begin position="99"/>
        <end position="125"/>
    </location>
</feature>
<evidence type="ECO:0000256" key="5">
    <source>
        <dbReference type="ARBA" id="ARBA00023136"/>
    </source>
</evidence>
<keyword evidence="6" id="KW-0325">Glycoprotein</keyword>
<dbReference type="AlphaFoldDB" id="A0A8C5SLH3"/>
<dbReference type="GO" id="GO:0016324">
    <property type="term" value="C:apical plasma membrane"/>
    <property type="evidence" value="ECO:0007669"/>
    <property type="project" value="TreeGrafter"/>
</dbReference>
<feature type="chain" id="PRO_5034413976" description="Prominin 2" evidence="9">
    <location>
        <begin position="22"/>
        <end position="828"/>
    </location>
</feature>
<evidence type="ECO:0000256" key="8">
    <source>
        <dbReference type="SAM" id="Phobius"/>
    </source>
</evidence>
<feature type="signal peptide" evidence="9">
    <location>
        <begin position="1"/>
        <end position="21"/>
    </location>
</feature>
<feature type="transmembrane region" description="Helical" evidence="8">
    <location>
        <begin position="774"/>
        <end position="794"/>
    </location>
</feature>
<organism evidence="10 11">
    <name type="scientific">Laticauda laticaudata</name>
    <name type="common">Blue-ringed sea krait</name>
    <name type="synonym">Blue-lipped sea krait</name>
    <dbReference type="NCBI Taxonomy" id="8630"/>
    <lineage>
        <taxon>Eukaryota</taxon>
        <taxon>Metazoa</taxon>
        <taxon>Chordata</taxon>
        <taxon>Craniata</taxon>
        <taxon>Vertebrata</taxon>
        <taxon>Euteleostomi</taxon>
        <taxon>Lepidosauria</taxon>
        <taxon>Squamata</taxon>
        <taxon>Bifurcata</taxon>
        <taxon>Unidentata</taxon>
        <taxon>Episquamata</taxon>
        <taxon>Toxicofera</taxon>
        <taxon>Serpentes</taxon>
        <taxon>Colubroidea</taxon>
        <taxon>Elapidae</taxon>
        <taxon>Laticaudinae</taxon>
        <taxon>Laticauda</taxon>
    </lineage>
</organism>